<keyword evidence="5" id="KW-1185">Reference proteome</keyword>
<evidence type="ECO:0000259" key="3">
    <source>
        <dbReference type="Pfam" id="PF02801"/>
    </source>
</evidence>
<dbReference type="GO" id="GO:0004315">
    <property type="term" value="F:3-oxoacyl-[acyl-carrier-protein] synthase activity"/>
    <property type="evidence" value="ECO:0007669"/>
    <property type="project" value="UniProtKB-EC"/>
</dbReference>
<organism evidence="4 5">
    <name type="scientific">Canavalia gladiata</name>
    <name type="common">Sword bean</name>
    <name type="synonym">Dolichos gladiatus</name>
    <dbReference type="NCBI Taxonomy" id="3824"/>
    <lineage>
        <taxon>Eukaryota</taxon>
        <taxon>Viridiplantae</taxon>
        <taxon>Streptophyta</taxon>
        <taxon>Embryophyta</taxon>
        <taxon>Tracheophyta</taxon>
        <taxon>Spermatophyta</taxon>
        <taxon>Magnoliopsida</taxon>
        <taxon>eudicotyledons</taxon>
        <taxon>Gunneridae</taxon>
        <taxon>Pentapetalae</taxon>
        <taxon>rosids</taxon>
        <taxon>fabids</taxon>
        <taxon>Fabales</taxon>
        <taxon>Fabaceae</taxon>
        <taxon>Papilionoideae</taxon>
        <taxon>50 kb inversion clade</taxon>
        <taxon>NPAAA clade</taxon>
        <taxon>indigoferoid/millettioid clade</taxon>
        <taxon>Phaseoleae</taxon>
        <taxon>Canavalia</taxon>
    </lineage>
</organism>
<dbReference type="AlphaFoldDB" id="A0AAN9QU14"/>
<dbReference type="Gene3D" id="3.40.47.10">
    <property type="match status" value="1"/>
</dbReference>
<comment type="caution">
    <text evidence="4">The sequence shown here is derived from an EMBL/GenBank/DDBJ whole genome shotgun (WGS) entry which is preliminary data.</text>
</comment>
<evidence type="ECO:0000256" key="1">
    <source>
        <dbReference type="ARBA" id="ARBA00013191"/>
    </source>
</evidence>
<keyword evidence="2" id="KW-0808">Transferase</keyword>
<dbReference type="SUPFAM" id="SSF53901">
    <property type="entry name" value="Thiolase-like"/>
    <property type="match status" value="1"/>
</dbReference>
<dbReference type="Proteomes" id="UP001367508">
    <property type="component" value="Unassembled WGS sequence"/>
</dbReference>
<dbReference type="InterPro" id="IPR014031">
    <property type="entry name" value="Ketoacyl_synth_C"/>
</dbReference>
<sequence>MRGHMGRWGDREGGWDKYVIQVRNLEHAMKRGAPIVAEYLGGAANRDAYHMTNPRSDGLGVPSCVQSSLEDVGMSPEEVNYINAPTSSTVAGNLQRSMLVGKVFKDT</sequence>
<reference evidence="4 5" key="1">
    <citation type="submission" date="2024-01" db="EMBL/GenBank/DDBJ databases">
        <title>The genomes of 5 underutilized Papilionoideae crops provide insights into root nodulation and disease resistanc.</title>
        <authorList>
            <person name="Jiang F."/>
        </authorList>
    </citation>
    <scope>NUCLEOTIDE SEQUENCE [LARGE SCALE GENOMIC DNA]</scope>
    <source>
        <strain evidence="4">LVBAO_FW01</strain>
        <tissue evidence="4">Leaves</tissue>
    </source>
</reference>
<name>A0AAN9QU14_CANGL</name>
<gene>
    <name evidence="4" type="ORF">VNO77_09076</name>
</gene>
<feature type="domain" description="Beta-ketoacyl synthase C-terminal" evidence="3">
    <location>
        <begin position="37"/>
        <end position="105"/>
    </location>
</feature>
<dbReference type="EMBL" id="JAYMYQ010000002">
    <property type="protein sequence ID" value="KAK7350435.1"/>
    <property type="molecule type" value="Genomic_DNA"/>
</dbReference>
<dbReference type="GO" id="GO:0006633">
    <property type="term" value="P:fatty acid biosynthetic process"/>
    <property type="evidence" value="ECO:0007669"/>
    <property type="project" value="TreeGrafter"/>
</dbReference>
<evidence type="ECO:0000256" key="2">
    <source>
        <dbReference type="ARBA" id="ARBA00022679"/>
    </source>
</evidence>
<evidence type="ECO:0000313" key="5">
    <source>
        <dbReference type="Proteomes" id="UP001367508"/>
    </source>
</evidence>
<dbReference type="InterPro" id="IPR000794">
    <property type="entry name" value="Beta-ketoacyl_synthase"/>
</dbReference>
<dbReference type="InterPro" id="IPR016039">
    <property type="entry name" value="Thiolase-like"/>
</dbReference>
<dbReference type="Pfam" id="PF02801">
    <property type="entry name" value="Ketoacyl-synt_C"/>
    <property type="match status" value="1"/>
</dbReference>
<dbReference type="EC" id="2.3.1.41" evidence="1"/>
<dbReference type="GO" id="GO:0005739">
    <property type="term" value="C:mitochondrion"/>
    <property type="evidence" value="ECO:0007669"/>
    <property type="project" value="TreeGrafter"/>
</dbReference>
<dbReference type="PANTHER" id="PTHR11712:SF336">
    <property type="entry name" value="3-OXOACYL-[ACYL-CARRIER-PROTEIN] SYNTHASE, MITOCHONDRIAL"/>
    <property type="match status" value="1"/>
</dbReference>
<proteinExistence type="predicted"/>
<protein>
    <recommendedName>
        <fullName evidence="1">beta-ketoacyl-[acyl-carrier-protein] synthase I</fullName>
        <ecNumber evidence="1">2.3.1.41</ecNumber>
    </recommendedName>
</protein>
<accession>A0AAN9QU14</accession>
<evidence type="ECO:0000313" key="4">
    <source>
        <dbReference type="EMBL" id="KAK7350435.1"/>
    </source>
</evidence>
<dbReference type="PANTHER" id="PTHR11712">
    <property type="entry name" value="POLYKETIDE SYNTHASE-RELATED"/>
    <property type="match status" value="1"/>
</dbReference>